<reference evidence="2" key="1">
    <citation type="submission" date="2022-10" db="EMBL/GenBank/DDBJ databases">
        <title>Genome assembly of Pristionchus species.</title>
        <authorList>
            <person name="Yoshida K."/>
            <person name="Sommer R.J."/>
        </authorList>
    </citation>
    <scope>NUCLEOTIDE SEQUENCE [LARGE SCALE GENOMIC DNA]</scope>
    <source>
        <strain evidence="2">RS5460</strain>
    </source>
</reference>
<keyword evidence="2" id="KW-1185">Reference proteome</keyword>
<gene>
    <name evidence="1" type="ORF">PMAYCL1PPCAC_13943</name>
</gene>
<dbReference type="EMBL" id="BTRK01000003">
    <property type="protein sequence ID" value="GMR43748.1"/>
    <property type="molecule type" value="Genomic_DNA"/>
</dbReference>
<organism evidence="1 2">
    <name type="scientific">Pristionchus mayeri</name>
    <dbReference type="NCBI Taxonomy" id="1317129"/>
    <lineage>
        <taxon>Eukaryota</taxon>
        <taxon>Metazoa</taxon>
        <taxon>Ecdysozoa</taxon>
        <taxon>Nematoda</taxon>
        <taxon>Chromadorea</taxon>
        <taxon>Rhabditida</taxon>
        <taxon>Rhabditina</taxon>
        <taxon>Diplogasteromorpha</taxon>
        <taxon>Diplogasteroidea</taxon>
        <taxon>Neodiplogasteridae</taxon>
        <taxon>Pristionchus</taxon>
    </lineage>
</organism>
<evidence type="ECO:0000313" key="2">
    <source>
        <dbReference type="Proteomes" id="UP001328107"/>
    </source>
</evidence>
<accession>A0AAN4ZM40</accession>
<proteinExistence type="predicted"/>
<feature type="non-terminal residue" evidence="1">
    <location>
        <position position="1"/>
    </location>
</feature>
<comment type="caution">
    <text evidence="1">The sequence shown here is derived from an EMBL/GenBank/DDBJ whole genome shotgun (WGS) entry which is preliminary data.</text>
</comment>
<dbReference type="AlphaFoldDB" id="A0AAN4ZM40"/>
<dbReference type="Proteomes" id="UP001328107">
    <property type="component" value="Unassembled WGS sequence"/>
</dbReference>
<sequence>RCDVSYSQICSAQRKPYSLHLKSCYVYLQHIEVALDNLKHQFSMNFEHTDQLTIRYVMFGVIESLHLTLLHLIENKEEKSSTEESLEQPIEVN</sequence>
<name>A0AAN4ZM40_9BILA</name>
<protein>
    <submittedName>
        <fullName evidence="1">Uncharacterized protein</fullName>
    </submittedName>
</protein>
<evidence type="ECO:0000313" key="1">
    <source>
        <dbReference type="EMBL" id="GMR43748.1"/>
    </source>
</evidence>
<feature type="non-terminal residue" evidence="1">
    <location>
        <position position="93"/>
    </location>
</feature>